<gene>
    <name evidence="1" type="ORF">S01H4_09790</name>
</gene>
<accession>X0ZLR5</accession>
<evidence type="ECO:0000313" key="1">
    <source>
        <dbReference type="EMBL" id="GAG59002.1"/>
    </source>
</evidence>
<comment type="caution">
    <text evidence="1">The sequence shown here is derived from an EMBL/GenBank/DDBJ whole genome shotgun (WGS) entry which is preliminary data.</text>
</comment>
<proteinExistence type="predicted"/>
<dbReference type="EMBL" id="BART01003610">
    <property type="protein sequence ID" value="GAG59002.1"/>
    <property type="molecule type" value="Genomic_DNA"/>
</dbReference>
<dbReference type="AlphaFoldDB" id="X0ZLR5"/>
<organism evidence="1">
    <name type="scientific">marine sediment metagenome</name>
    <dbReference type="NCBI Taxonomy" id="412755"/>
    <lineage>
        <taxon>unclassified sequences</taxon>
        <taxon>metagenomes</taxon>
        <taxon>ecological metagenomes</taxon>
    </lineage>
</organism>
<protein>
    <submittedName>
        <fullName evidence="1">Uncharacterized protein</fullName>
    </submittedName>
</protein>
<sequence length="51" mass="5528">MKYNGEVEVLHLLEILKNEVGFDQVSKKSLKIVGLSGSSNPTSGGRKSKQP</sequence>
<reference evidence="1" key="1">
    <citation type="journal article" date="2014" name="Front. Microbiol.">
        <title>High frequency of phylogenetically diverse reductive dehalogenase-homologous genes in deep subseafloor sedimentary metagenomes.</title>
        <authorList>
            <person name="Kawai M."/>
            <person name="Futagami T."/>
            <person name="Toyoda A."/>
            <person name="Takaki Y."/>
            <person name="Nishi S."/>
            <person name="Hori S."/>
            <person name="Arai W."/>
            <person name="Tsubouchi T."/>
            <person name="Morono Y."/>
            <person name="Uchiyama I."/>
            <person name="Ito T."/>
            <person name="Fujiyama A."/>
            <person name="Inagaki F."/>
            <person name="Takami H."/>
        </authorList>
    </citation>
    <scope>NUCLEOTIDE SEQUENCE</scope>
    <source>
        <strain evidence="1">Expedition CK06-06</strain>
    </source>
</reference>
<name>X0ZLR5_9ZZZZ</name>